<evidence type="ECO:0000313" key="3">
    <source>
        <dbReference type="WBParaSite" id="ALUE_0001619001-mRNA-1"/>
    </source>
</evidence>
<accession>A0A0M3IDS0</accession>
<evidence type="ECO:0000313" key="2">
    <source>
        <dbReference type="Proteomes" id="UP000036681"/>
    </source>
</evidence>
<dbReference type="AlphaFoldDB" id="A0A0M3IDS0"/>
<feature type="region of interest" description="Disordered" evidence="1">
    <location>
        <begin position="237"/>
        <end position="276"/>
    </location>
</feature>
<evidence type="ECO:0000256" key="1">
    <source>
        <dbReference type="SAM" id="MobiDB-lite"/>
    </source>
</evidence>
<sequence>MFSNTKKCDKCPTTKRQFLAYMAEFYDPLKLYTPATPSLKLFLQIYGRRTTTGINRSTARTAKVLQLYWNSFKDKQSGSNTWHCYSSTSTDRQNFAGFRTRAVEENRTIFFWSESQAILHWIATTTTVDRFVDDRLAEIRRSSAQFPYVDSANNPADLARCGLTIAELEQCSQCWEGPSFLQQETQHSPEWTAPHNPVTLVIIPNPLAAKDITECGRFSCLNKLKWPADFLRSQAVAAAREPSSENDKDPAYTADSRGAMMRSRVATSGDLINSKR</sequence>
<proteinExistence type="predicted"/>
<dbReference type="PANTHER" id="PTHR47331">
    <property type="entry name" value="PHD-TYPE DOMAIN-CONTAINING PROTEIN"/>
    <property type="match status" value="1"/>
</dbReference>
<dbReference type="WBParaSite" id="ALUE_0001619001-mRNA-1">
    <property type="protein sequence ID" value="ALUE_0001619001-mRNA-1"/>
    <property type="gene ID" value="ALUE_0001619001"/>
</dbReference>
<keyword evidence="2" id="KW-1185">Reference proteome</keyword>
<protein>
    <submittedName>
        <fullName evidence="3">DUF1758 domain-containing protein</fullName>
    </submittedName>
</protein>
<dbReference type="Proteomes" id="UP000036681">
    <property type="component" value="Unplaced"/>
</dbReference>
<name>A0A0M3IDS0_ASCLU</name>
<reference evidence="3" key="1">
    <citation type="submission" date="2017-02" db="UniProtKB">
        <authorList>
            <consortium name="WormBaseParasite"/>
        </authorList>
    </citation>
    <scope>IDENTIFICATION</scope>
</reference>
<organism evidence="2 3">
    <name type="scientific">Ascaris lumbricoides</name>
    <name type="common">Giant roundworm</name>
    <dbReference type="NCBI Taxonomy" id="6252"/>
    <lineage>
        <taxon>Eukaryota</taxon>
        <taxon>Metazoa</taxon>
        <taxon>Ecdysozoa</taxon>
        <taxon>Nematoda</taxon>
        <taxon>Chromadorea</taxon>
        <taxon>Rhabditida</taxon>
        <taxon>Spirurina</taxon>
        <taxon>Ascaridomorpha</taxon>
        <taxon>Ascaridoidea</taxon>
        <taxon>Ascarididae</taxon>
        <taxon>Ascaris</taxon>
    </lineage>
</organism>